<reference evidence="2" key="1">
    <citation type="submission" date="2018-08" db="EMBL/GenBank/DDBJ databases">
        <title>Identification of Burkholderia cepacia strains that express a Burkholderia pseudomallei-like capsular polysaccharide.</title>
        <authorList>
            <person name="Burtnick M.N."/>
            <person name="Vongsouvath M."/>
            <person name="Newton P."/>
            <person name="Wuthiekanun V."/>
            <person name="Limmathurotsakul D."/>
            <person name="Brett P.J."/>
            <person name="Chantratita N."/>
            <person name="Dance D.A."/>
        </authorList>
    </citation>
    <scope>NUCLEOTIDE SEQUENCE</scope>
    <source>
        <strain evidence="2">SBXCC001</strain>
    </source>
</reference>
<dbReference type="Proteomes" id="UP001272137">
    <property type="component" value="Unassembled WGS sequence"/>
</dbReference>
<feature type="region of interest" description="Disordered" evidence="1">
    <location>
        <begin position="1"/>
        <end position="60"/>
    </location>
</feature>
<sequence length="60" mass="6284">MHVAIGTAESANGERTAKGPRPAQARYGPMLQRAGADGDRPSPRAGVAANLSADRDARRR</sequence>
<dbReference type="AlphaFoldDB" id="A0AAW9CTR6"/>
<proteinExistence type="predicted"/>
<organism evidence="2 3">
    <name type="scientific">Burkholderia thailandensis</name>
    <dbReference type="NCBI Taxonomy" id="57975"/>
    <lineage>
        <taxon>Bacteria</taxon>
        <taxon>Pseudomonadati</taxon>
        <taxon>Pseudomonadota</taxon>
        <taxon>Betaproteobacteria</taxon>
        <taxon>Burkholderiales</taxon>
        <taxon>Burkholderiaceae</taxon>
        <taxon>Burkholderia</taxon>
        <taxon>pseudomallei group</taxon>
    </lineage>
</organism>
<accession>A0AAW9CTR6</accession>
<evidence type="ECO:0000313" key="3">
    <source>
        <dbReference type="Proteomes" id="UP001272137"/>
    </source>
</evidence>
<dbReference type="EMBL" id="QXCT01000001">
    <property type="protein sequence ID" value="MDW9253281.1"/>
    <property type="molecule type" value="Genomic_DNA"/>
</dbReference>
<evidence type="ECO:0000256" key="1">
    <source>
        <dbReference type="SAM" id="MobiDB-lite"/>
    </source>
</evidence>
<gene>
    <name evidence="2" type="ORF">C7S16_4480</name>
</gene>
<protein>
    <submittedName>
        <fullName evidence="2">Uncharacterized protein</fullName>
    </submittedName>
</protein>
<name>A0AAW9CTR6_BURTH</name>
<comment type="caution">
    <text evidence="2">The sequence shown here is derived from an EMBL/GenBank/DDBJ whole genome shotgun (WGS) entry which is preliminary data.</text>
</comment>
<evidence type="ECO:0000313" key="2">
    <source>
        <dbReference type="EMBL" id="MDW9253281.1"/>
    </source>
</evidence>